<reference evidence="1" key="1">
    <citation type="submission" date="2018-11" db="EMBL/GenBank/DDBJ databases">
        <authorList>
            <consortium name="Pathogen Informatics"/>
        </authorList>
    </citation>
    <scope>NUCLEOTIDE SEQUENCE</scope>
</reference>
<accession>A0A448WNH1</accession>
<comment type="caution">
    <text evidence="1">The sequence shown here is derived from an EMBL/GenBank/DDBJ whole genome shotgun (WGS) entry which is preliminary data.</text>
</comment>
<dbReference type="Proteomes" id="UP000784294">
    <property type="component" value="Unassembled WGS sequence"/>
</dbReference>
<sequence length="95" mass="10075">MGHSEGKEGLSSTKVSVLVGFIFSEAYSIGYCGLYSAVMFNATNNDVTDAGNEYDFYSGHAVKTGTEAGTANHAEQFEAVGDKSNEFDVTISCII</sequence>
<evidence type="ECO:0000313" key="1">
    <source>
        <dbReference type="EMBL" id="VEL16146.1"/>
    </source>
</evidence>
<dbReference type="AlphaFoldDB" id="A0A448WNH1"/>
<keyword evidence="2" id="KW-1185">Reference proteome</keyword>
<organism evidence="1 2">
    <name type="scientific">Protopolystoma xenopodis</name>
    <dbReference type="NCBI Taxonomy" id="117903"/>
    <lineage>
        <taxon>Eukaryota</taxon>
        <taxon>Metazoa</taxon>
        <taxon>Spiralia</taxon>
        <taxon>Lophotrochozoa</taxon>
        <taxon>Platyhelminthes</taxon>
        <taxon>Monogenea</taxon>
        <taxon>Polyopisthocotylea</taxon>
        <taxon>Polystomatidea</taxon>
        <taxon>Polystomatidae</taxon>
        <taxon>Protopolystoma</taxon>
    </lineage>
</organism>
<protein>
    <submittedName>
        <fullName evidence="1">Uncharacterized protein</fullName>
    </submittedName>
</protein>
<dbReference type="EMBL" id="CAAALY010027310">
    <property type="protein sequence ID" value="VEL16146.1"/>
    <property type="molecule type" value="Genomic_DNA"/>
</dbReference>
<proteinExistence type="predicted"/>
<name>A0A448WNH1_9PLAT</name>
<evidence type="ECO:0000313" key="2">
    <source>
        <dbReference type="Proteomes" id="UP000784294"/>
    </source>
</evidence>
<gene>
    <name evidence="1" type="ORF">PXEA_LOCUS9586</name>
</gene>